<dbReference type="AlphaFoldDB" id="A0A1C7LUU0"/>
<protein>
    <submittedName>
        <fullName evidence="1">Uncharacterized protein</fullName>
    </submittedName>
</protein>
<proteinExistence type="predicted"/>
<dbReference type="Proteomes" id="UP000092993">
    <property type="component" value="Unassembled WGS sequence"/>
</dbReference>
<keyword evidence="2" id="KW-1185">Reference proteome</keyword>
<accession>A0A1C7LUU0</accession>
<sequence>MATADPKESWKKKTKKTLRNIILRRLVAIDQVTYAFPYNLSRFLLTAPRDNRCPRYEMSTNVHDRGPRGVDVDFGFPAVRL</sequence>
<evidence type="ECO:0000313" key="2">
    <source>
        <dbReference type="Proteomes" id="UP000092993"/>
    </source>
</evidence>
<organism evidence="1 2">
    <name type="scientific">Grifola frondosa</name>
    <name type="common">Maitake</name>
    <name type="synonym">Polyporus frondosus</name>
    <dbReference type="NCBI Taxonomy" id="5627"/>
    <lineage>
        <taxon>Eukaryota</taxon>
        <taxon>Fungi</taxon>
        <taxon>Dikarya</taxon>
        <taxon>Basidiomycota</taxon>
        <taxon>Agaricomycotina</taxon>
        <taxon>Agaricomycetes</taxon>
        <taxon>Polyporales</taxon>
        <taxon>Grifolaceae</taxon>
        <taxon>Grifola</taxon>
    </lineage>
</organism>
<gene>
    <name evidence="1" type="ORF">A0H81_11681</name>
</gene>
<comment type="caution">
    <text evidence="1">The sequence shown here is derived from an EMBL/GenBank/DDBJ whole genome shotgun (WGS) entry which is preliminary data.</text>
</comment>
<dbReference type="EMBL" id="LUGG01000020">
    <property type="protein sequence ID" value="OBZ68410.1"/>
    <property type="molecule type" value="Genomic_DNA"/>
</dbReference>
<name>A0A1C7LUU0_GRIFR</name>
<evidence type="ECO:0000313" key="1">
    <source>
        <dbReference type="EMBL" id="OBZ68410.1"/>
    </source>
</evidence>
<reference evidence="1 2" key="1">
    <citation type="submission" date="2016-03" db="EMBL/GenBank/DDBJ databases">
        <title>Whole genome sequencing of Grifola frondosa 9006-11.</title>
        <authorList>
            <person name="Min B."/>
            <person name="Park H."/>
            <person name="Kim J.-G."/>
            <person name="Cho H."/>
            <person name="Oh Y.-L."/>
            <person name="Kong W.-S."/>
            <person name="Choi I.-G."/>
        </authorList>
    </citation>
    <scope>NUCLEOTIDE SEQUENCE [LARGE SCALE GENOMIC DNA]</scope>
    <source>
        <strain evidence="1 2">9006-11</strain>
    </source>
</reference>